<feature type="transmembrane region" description="Helical" evidence="5">
    <location>
        <begin position="56"/>
        <end position="74"/>
    </location>
</feature>
<organism evidence="7 8">
    <name type="scientific">Rhizobium oryzicola</name>
    <dbReference type="NCBI Taxonomy" id="1232668"/>
    <lineage>
        <taxon>Bacteria</taxon>
        <taxon>Pseudomonadati</taxon>
        <taxon>Pseudomonadota</taxon>
        <taxon>Alphaproteobacteria</taxon>
        <taxon>Hyphomicrobiales</taxon>
        <taxon>Rhizobiaceae</taxon>
        <taxon>Rhizobium/Agrobacterium group</taxon>
        <taxon>Rhizobium</taxon>
    </lineage>
</organism>
<dbReference type="EMBL" id="JAUKWQ010000001">
    <property type="protein sequence ID" value="MDO1581409.1"/>
    <property type="molecule type" value="Genomic_DNA"/>
</dbReference>
<dbReference type="CDD" id="cd17502">
    <property type="entry name" value="MFS_Azr1_MDR_like"/>
    <property type="match status" value="1"/>
</dbReference>
<dbReference type="InterPro" id="IPR036259">
    <property type="entry name" value="MFS_trans_sf"/>
</dbReference>
<feature type="transmembrane region" description="Helical" evidence="5">
    <location>
        <begin position="367"/>
        <end position="390"/>
    </location>
</feature>
<dbReference type="Gene3D" id="1.20.1720.10">
    <property type="entry name" value="Multidrug resistance protein D"/>
    <property type="match status" value="1"/>
</dbReference>
<keyword evidence="2 5" id="KW-0812">Transmembrane</keyword>
<comment type="subcellular location">
    <subcellularLocation>
        <location evidence="1">Membrane</location>
        <topology evidence="1">Multi-pass membrane protein</topology>
    </subcellularLocation>
</comment>
<feature type="transmembrane region" description="Helical" evidence="5">
    <location>
        <begin position="310"/>
        <end position="329"/>
    </location>
</feature>
<feature type="transmembrane region" description="Helical" evidence="5">
    <location>
        <begin position="175"/>
        <end position="195"/>
    </location>
</feature>
<feature type="transmembrane region" description="Helical" evidence="5">
    <location>
        <begin position="86"/>
        <end position="105"/>
    </location>
</feature>
<dbReference type="InterPro" id="IPR011701">
    <property type="entry name" value="MFS"/>
</dbReference>
<feature type="transmembrane region" description="Helical" evidence="5">
    <location>
        <begin position="236"/>
        <end position="255"/>
    </location>
</feature>
<dbReference type="PROSITE" id="PS50850">
    <property type="entry name" value="MFS"/>
    <property type="match status" value="1"/>
</dbReference>
<feature type="transmembrane region" description="Helical" evidence="5">
    <location>
        <begin position="111"/>
        <end position="132"/>
    </location>
</feature>
<sequence length="504" mass="53128">MDMSPKPPQPIVMSHGLRLVIFLFLMTALFMATLDNQIVSTALPTIVGEFGQFERFGWVGSAFLLATSAVMPLYGKLGDLFGRKYVMIAAVTIFTVGSALCGLAWSMDSLIAARVFQGLGGGGIMVSIFSVNADLFEPRERARYQSYSSLVIMASGSIGPLLGGTMSDLFGWRSIFLINLPIGVFVVAGLIFLLPNRRPDRQPRIDYVGAILLALASTMVVLLTDGISLFGSLVSWQSATILAIFIVAVISWILVERRVPEPIIPLRLFRNSTFSLFLIVSLMTGGVAIGMVNYFALFLQATMGLSPTHAGLFFILITGGMVVGSLSSGRLISITGRYKPFCVAGLMLNVLTLIAFSQFGAHTPLPLIGFVMMLQGLAVGLGQQAPIIGVQNSAPRADVGAATGAVTLTRMGGAAVAISIYGAVISVIMSGVSIPGVSSVGSLTPDQIASLPEAARHAIAEAYGKAFEPMFLTAAALATMGLLAALMLKPIRLPTADAKPVKAA</sequence>
<reference evidence="7" key="2">
    <citation type="submission" date="2023-07" db="EMBL/GenBank/DDBJ databases">
        <authorList>
            <person name="Sun H."/>
        </authorList>
    </citation>
    <scope>NUCLEOTIDE SEQUENCE</scope>
    <source>
        <strain evidence="7">05753</strain>
    </source>
</reference>
<feature type="transmembrane region" description="Helical" evidence="5">
    <location>
        <begin position="411"/>
        <end position="434"/>
    </location>
</feature>
<dbReference type="Proteomes" id="UP001169006">
    <property type="component" value="Unassembled WGS sequence"/>
</dbReference>
<proteinExistence type="predicted"/>
<evidence type="ECO:0000256" key="4">
    <source>
        <dbReference type="ARBA" id="ARBA00023136"/>
    </source>
</evidence>
<evidence type="ECO:0000256" key="5">
    <source>
        <dbReference type="SAM" id="Phobius"/>
    </source>
</evidence>
<evidence type="ECO:0000259" key="6">
    <source>
        <dbReference type="PROSITE" id="PS50850"/>
    </source>
</evidence>
<feature type="transmembrane region" description="Helical" evidence="5">
    <location>
        <begin position="144"/>
        <end position="163"/>
    </location>
</feature>
<accession>A0ABT8SSL1</accession>
<gene>
    <name evidence="7" type="ORF">Q2T52_04805</name>
</gene>
<feature type="transmembrane region" description="Helical" evidence="5">
    <location>
        <begin position="470"/>
        <end position="488"/>
    </location>
</feature>
<keyword evidence="8" id="KW-1185">Reference proteome</keyword>
<dbReference type="RefSeq" id="WP_302075520.1">
    <property type="nucleotide sequence ID" value="NZ_JAUKWQ010000001.1"/>
</dbReference>
<dbReference type="Pfam" id="PF07690">
    <property type="entry name" value="MFS_1"/>
    <property type="match status" value="1"/>
</dbReference>
<keyword evidence="4 5" id="KW-0472">Membrane</keyword>
<dbReference type="Gene3D" id="1.20.1250.20">
    <property type="entry name" value="MFS general substrate transporter like domains"/>
    <property type="match status" value="1"/>
</dbReference>
<name>A0ABT8SSL1_9HYPH</name>
<reference evidence="7" key="1">
    <citation type="journal article" date="2015" name="Int. J. Syst. Evol. Microbiol.">
        <title>Rhizobium oryzicola sp. nov., potential plant-growth-promoting endophytic bacteria isolated from rice roots.</title>
        <authorList>
            <person name="Zhang X.X."/>
            <person name="Gao J.S."/>
            <person name="Cao Y.H."/>
            <person name="Sheirdil R.A."/>
            <person name="Wang X.C."/>
            <person name="Zhang L."/>
        </authorList>
    </citation>
    <scope>NUCLEOTIDE SEQUENCE</scope>
    <source>
        <strain evidence="7">05753</strain>
    </source>
</reference>
<dbReference type="PANTHER" id="PTHR23501">
    <property type="entry name" value="MAJOR FACILITATOR SUPERFAMILY"/>
    <property type="match status" value="1"/>
</dbReference>
<dbReference type="PRINTS" id="PR01036">
    <property type="entry name" value="TCRTETB"/>
</dbReference>
<dbReference type="SUPFAM" id="SSF103473">
    <property type="entry name" value="MFS general substrate transporter"/>
    <property type="match status" value="1"/>
</dbReference>
<dbReference type="PANTHER" id="PTHR23501:SF197">
    <property type="entry name" value="COMD"/>
    <property type="match status" value="1"/>
</dbReference>
<evidence type="ECO:0000313" key="7">
    <source>
        <dbReference type="EMBL" id="MDO1581409.1"/>
    </source>
</evidence>
<dbReference type="InterPro" id="IPR020846">
    <property type="entry name" value="MFS_dom"/>
</dbReference>
<comment type="caution">
    <text evidence="7">The sequence shown here is derived from an EMBL/GenBank/DDBJ whole genome shotgun (WGS) entry which is preliminary data.</text>
</comment>
<feature type="transmembrane region" description="Helical" evidence="5">
    <location>
        <begin position="276"/>
        <end position="298"/>
    </location>
</feature>
<evidence type="ECO:0000313" key="8">
    <source>
        <dbReference type="Proteomes" id="UP001169006"/>
    </source>
</evidence>
<keyword evidence="3 5" id="KW-1133">Transmembrane helix</keyword>
<feature type="transmembrane region" description="Helical" evidence="5">
    <location>
        <begin position="341"/>
        <end position="361"/>
    </location>
</feature>
<evidence type="ECO:0000256" key="2">
    <source>
        <dbReference type="ARBA" id="ARBA00022692"/>
    </source>
</evidence>
<protein>
    <submittedName>
        <fullName evidence="7">MDR family MFS transporter</fullName>
    </submittedName>
</protein>
<feature type="transmembrane region" description="Helical" evidence="5">
    <location>
        <begin position="207"/>
        <end position="230"/>
    </location>
</feature>
<evidence type="ECO:0000256" key="1">
    <source>
        <dbReference type="ARBA" id="ARBA00004141"/>
    </source>
</evidence>
<evidence type="ECO:0000256" key="3">
    <source>
        <dbReference type="ARBA" id="ARBA00022989"/>
    </source>
</evidence>
<feature type="domain" description="Major facilitator superfamily (MFS) profile" evidence="6">
    <location>
        <begin position="21"/>
        <end position="493"/>
    </location>
</feature>